<dbReference type="AlphaFoldDB" id="A0A328D0A8"/>
<comment type="caution">
    <text evidence="1">The sequence shown here is derived from an EMBL/GenBank/DDBJ whole genome shotgun (WGS) entry which is preliminary data.</text>
</comment>
<reference evidence="1 2" key="1">
    <citation type="submission" date="2018-06" db="EMBL/GenBank/DDBJ databases">
        <title>The Genome of Cuscuta australis (Dodder) Provides Insight into the Evolution of Plant Parasitism.</title>
        <authorList>
            <person name="Liu H."/>
        </authorList>
    </citation>
    <scope>NUCLEOTIDE SEQUENCE [LARGE SCALE GENOMIC DNA]</scope>
    <source>
        <strain evidence="2">cv. Yunnan</strain>
        <tissue evidence="1">Vines</tissue>
    </source>
</reference>
<sequence>MGNSCSSSSSRILIKSSERLDNPPPAAGVAIVVKLGGKAQEFWQPLRAGDVLSENPNCILCSSETLNVGSPVTDLAGDNELQPGQLYFLLPTAKSHAPLSLHDLCALAVKASAALGGSGAGLILDDVTESRRRARPPPGGRVFSAGALVAADAAASFGWIIKLFMASTATPHFFFFFPKLVAHDSSARQHSPFFDARSRNLSAGALLSWSRCIQSAIVKNMSIAFDYDYSHHSL</sequence>
<accession>A0A328D0A8</accession>
<gene>
    <name evidence="1" type="ORF">DM860_015227</name>
</gene>
<organism evidence="1 2">
    <name type="scientific">Cuscuta australis</name>
    <dbReference type="NCBI Taxonomy" id="267555"/>
    <lineage>
        <taxon>Eukaryota</taxon>
        <taxon>Viridiplantae</taxon>
        <taxon>Streptophyta</taxon>
        <taxon>Embryophyta</taxon>
        <taxon>Tracheophyta</taxon>
        <taxon>Spermatophyta</taxon>
        <taxon>Magnoliopsida</taxon>
        <taxon>eudicotyledons</taxon>
        <taxon>Gunneridae</taxon>
        <taxon>Pentapetalae</taxon>
        <taxon>asterids</taxon>
        <taxon>lamiids</taxon>
        <taxon>Solanales</taxon>
        <taxon>Convolvulaceae</taxon>
        <taxon>Cuscuteae</taxon>
        <taxon>Cuscuta</taxon>
        <taxon>Cuscuta subgen. Grammica</taxon>
        <taxon>Cuscuta sect. Cleistogrammica</taxon>
    </lineage>
</organism>
<dbReference type="Proteomes" id="UP000249390">
    <property type="component" value="Unassembled WGS sequence"/>
</dbReference>
<protein>
    <submittedName>
        <fullName evidence="1">Uncharacterized protein</fullName>
    </submittedName>
</protein>
<evidence type="ECO:0000313" key="1">
    <source>
        <dbReference type="EMBL" id="RAL38866.1"/>
    </source>
</evidence>
<keyword evidence="2" id="KW-1185">Reference proteome</keyword>
<dbReference type="InterPro" id="IPR025322">
    <property type="entry name" value="PADRE_dom"/>
</dbReference>
<evidence type="ECO:0000313" key="2">
    <source>
        <dbReference type="Proteomes" id="UP000249390"/>
    </source>
</evidence>
<dbReference type="EMBL" id="NQVE01000205">
    <property type="protein sequence ID" value="RAL38866.1"/>
    <property type="molecule type" value="Genomic_DNA"/>
</dbReference>
<name>A0A328D0A8_9ASTE</name>
<dbReference type="Pfam" id="PF14009">
    <property type="entry name" value="PADRE"/>
    <property type="match status" value="1"/>
</dbReference>
<proteinExistence type="predicted"/>
<dbReference type="PANTHER" id="PTHR33052">
    <property type="entry name" value="DUF4228 DOMAIN PROTEIN-RELATED"/>
    <property type="match status" value="1"/>
</dbReference>